<dbReference type="SUPFAM" id="SSF52467">
    <property type="entry name" value="DHS-like NAD/FAD-binding domain"/>
    <property type="match status" value="1"/>
</dbReference>
<dbReference type="PANTHER" id="PTHR18968:SF164">
    <property type="entry name" value="PYRUVATE DECARBOXYLASE"/>
    <property type="match status" value="1"/>
</dbReference>
<feature type="signal peptide" evidence="4">
    <location>
        <begin position="1"/>
        <end position="23"/>
    </location>
</feature>
<proteinExistence type="inferred from homology"/>
<protein>
    <recommendedName>
        <fullName evidence="9">Pyruvate decarboxylase</fullName>
    </recommendedName>
</protein>
<dbReference type="GO" id="GO:0005948">
    <property type="term" value="C:acetolactate synthase complex"/>
    <property type="evidence" value="ECO:0007669"/>
    <property type="project" value="TreeGrafter"/>
</dbReference>
<dbReference type="GO" id="GO:0050660">
    <property type="term" value="F:flavin adenine dinucleotide binding"/>
    <property type="evidence" value="ECO:0007669"/>
    <property type="project" value="TreeGrafter"/>
</dbReference>
<evidence type="ECO:0008006" key="9">
    <source>
        <dbReference type="Google" id="ProtNLM"/>
    </source>
</evidence>
<dbReference type="InterPro" id="IPR029061">
    <property type="entry name" value="THDP-binding"/>
</dbReference>
<gene>
    <name evidence="7" type="ORF">DBV05_g6038</name>
</gene>
<dbReference type="Pfam" id="PF02776">
    <property type="entry name" value="TPP_enzyme_N"/>
    <property type="match status" value="1"/>
</dbReference>
<dbReference type="Proteomes" id="UP000325902">
    <property type="component" value="Unassembled WGS sequence"/>
</dbReference>
<feature type="domain" description="Thiamine pyrophosphate enzyme N-terminal TPP-binding" evidence="6">
    <location>
        <begin position="18"/>
        <end position="84"/>
    </location>
</feature>
<keyword evidence="8" id="KW-1185">Reference proteome</keyword>
<dbReference type="SUPFAM" id="SSF52518">
    <property type="entry name" value="Thiamin diphosphate-binding fold (THDP-binding)"/>
    <property type="match status" value="2"/>
</dbReference>
<comment type="caution">
    <text evidence="7">The sequence shown here is derived from an EMBL/GenBank/DDBJ whole genome shotgun (WGS) entry which is preliminary data.</text>
</comment>
<feature type="chain" id="PRO_5024853251" description="Pyruvate decarboxylase" evidence="4">
    <location>
        <begin position="24"/>
        <end position="589"/>
    </location>
</feature>
<keyword evidence="4" id="KW-0732">Signal</keyword>
<dbReference type="AlphaFoldDB" id="A0A5N5DBW0"/>
<accession>A0A5N5DBW0</accession>
<dbReference type="GO" id="GO:0030976">
    <property type="term" value="F:thiamine pyrophosphate binding"/>
    <property type="evidence" value="ECO:0007669"/>
    <property type="project" value="InterPro"/>
</dbReference>
<dbReference type="CDD" id="cd07035">
    <property type="entry name" value="TPP_PYR_POX_like"/>
    <property type="match status" value="1"/>
</dbReference>
<dbReference type="GO" id="GO:0009099">
    <property type="term" value="P:L-valine biosynthetic process"/>
    <property type="evidence" value="ECO:0007669"/>
    <property type="project" value="TreeGrafter"/>
</dbReference>
<evidence type="ECO:0000256" key="2">
    <source>
        <dbReference type="ARBA" id="ARBA00023052"/>
    </source>
</evidence>
<dbReference type="GO" id="GO:0003984">
    <property type="term" value="F:acetolactate synthase activity"/>
    <property type="evidence" value="ECO:0007669"/>
    <property type="project" value="TreeGrafter"/>
</dbReference>
<dbReference type="InterPro" id="IPR012001">
    <property type="entry name" value="Thiamin_PyroP_enz_TPP-bd_dom"/>
</dbReference>
<dbReference type="InterPro" id="IPR045229">
    <property type="entry name" value="TPP_enz"/>
</dbReference>
<dbReference type="EMBL" id="VCHE01000034">
    <property type="protein sequence ID" value="KAB2575333.1"/>
    <property type="molecule type" value="Genomic_DNA"/>
</dbReference>
<comment type="similarity">
    <text evidence="1">Belongs to the TPP enzyme family.</text>
</comment>
<feature type="compositionally biased region" description="Low complexity" evidence="3">
    <location>
        <begin position="146"/>
        <end position="166"/>
    </location>
</feature>
<dbReference type="OrthoDB" id="2867507at2759"/>
<organism evidence="7 8">
    <name type="scientific">Lasiodiplodia theobromae</name>
    <dbReference type="NCBI Taxonomy" id="45133"/>
    <lineage>
        <taxon>Eukaryota</taxon>
        <taxon>Fungi</taxon>
        <taxon>Dikarya</taxon>
        <taxon>Ascomycota</taxon>
        <taxon>Pezizomycotina</taxon>
        <taxon>Dothideomycetes</taxon>
        <taxon>Dothideomycetes incertae sedis</taxon>
        <taxon>Botryosphaeriales</taxon>
        <taxon>Botryosphaeriaceae</taxon>
        <taxon>Lasiodiplodia</taxon>
    </lineage>
</organism>
<evidence type="ECO:0000256" key="4">
    <source>
        <dbReference type="SAM" id="SignalP"/>
    </source>
</evidence>
<sequence>MKSYTVADLFLESLALFVALSAADGFARLTKRPQCVIVHVDVGTAALGQGLHNASSGRAPVLIFAGQAPLTLHGELPGSRSEHVQWYQDVPNQHAIVAPYARYTAELKHAAHTRTIVRRALAMSVATSPGPVYLTATREVLAAPADPAFFPDEPSSSSSSSLTTTAPQPPPSSTLGALPPHVVTTIATALLAADSPLVVTGYLGRSNGAVHALVALASIVRGLRVFDAEFREMSFPATHRAAIHRSTGAAAAIKDADVILLLDVDVPWIPTKVQPERRDGGGVRIFHVDCDPRKEKMGLFDVGADEENGGGGGGTWAADAGTALEQLCEWLRGPAGAAMLAERAAAFDRRWEELGRRHEEGCRLLVEKARPAPPDGRLTPAALFAALRRALPQDTIWVSDVVTNQVALSEQLALQVPGTNFTKGGSGLGWSGGAAVGIKIATELYDTANERPCVNRRAGGRDGKGRFICSITGDGSFIFGAPSAVYWAQHQHQTPFLTVIVNNGGWKATRSCINDVHPDGLAAKTSDHGLGIDLRGNGPDYLGIAKSAAGGNLVTATVDKFDDLEAVIATLRKDVEERRVGAVLEAVVV</sequence>
<dbReference type="InterPro" id="IPR011766">
    <property type="entry name" value="TPP_enzyme_TPP-bd"/>
</dbReference>
<feature type="region of interest" description="Disordered" evidence="3">
    <location>
        <begin position="146"/>
        <end position="178"/>
    </location>
</feature>
<evidence type="ECO:0000256" key="3">
    <source>
        <dbReference type="SAM" id="MobiDB-lite"/>
    </source>
</evidence>
<evidence type="ECO:0000259" key="6">
    <source>
        <dbReference type="Pfam" id="PF02776"/>
    </source>
</evidence>
<dbReference type="GO" id="GO:0009097">
    <property type="term" value="P:isoleucine biosynthetic process"/>
    <property type="evidence" value="ECO:0007669"/>
    <property type="project" value="TreeGrafter"/>
</dbReference>
<name>A0A5N5DBW0_9PEZI</name>
<dbReference type="PANTHER" id="PTHR18968">
    <property type="entry name" value="THIAMINE PYROPHOSPHATE ENZYMES"/>
    <property type="match status" value="1"/>
</dbReference>
<reference evidence="7 8" key="1">
    <citation type="journal article" date="2019" name="Sci. Rep.">
        <title>A multi-omics analysis of the grapevine pathogen Lasiodiplodia theobromae reveals that temperature affects the expression of virulence- and pathogenicity-related genes.</title>
        <authorList>
            <person name="Felix C."/>
            <person name="Meneses R."/>
            <person name="Goncalves M.F.M."/>
            <person name="Tilleman L."/>
            <person name="Duarte A.S."/>
            <person name="Jorrin-Novo J.V."/>
            <person name="Van de Peer Y."/>
            <person name="Deforce D."/>
            <person name="Van Nieuwerburgh F."/>
            <person name="Esteves A.C."/>
            <person name="Alves A."/>
        </authorList>
    </citation>
    <scope>NUCLEOTIDE SEQUENCE [LARGE SCALE GENOMIC DNA]</scope>
    <source>
        <strain evidence="7 8">LA-SOL3</strain>
    </source>
</reference>
<evidence type="ECO:0000313" key="7">
    <source>
        <dbReference type="EMBL" id="KAB2575333.1"/>
    </source>
</evidence>
<dbReference type="InterPro" id="IPR029035">
    <property type="entry name" value="DHS-like_NAD/FAD-binding_dom"/>
</dbReference>
<dbReference type="Gene3D" id="3.40.50.970">
    <property type="match status" value="2"/>
</dbReference>
<evidence type="ECO:0000259" key="5">
    <source>
        <dbReference type="Pfam" id="PF02775"/>
    </source>
</evidence>
<evidence type="ECO:0000313" key="8">
    <source>
        <dbReference type="Proteomes" id="UP000325902"/>
    </source>
</evidence>
<dbReference type="GO" id="GO:0005739">
    <property type="term" value="C:mitochondrion"/>
    <property type="evidence" value="ECO:0007669"/>
    <property type="project" value="TreeGrafter"/>
</dbReference>
<feature type="domain" description="Thiamine pyrophosphate enzyme TPP-binding" evidence="5">
    <location>
        <begin position="403"/>
        <end position="572"/>
    </location>
</feature>
<dbReference type="Gene3D" id="3.40.50.1220">
    <property type="entry name" value="TPP-binding domain"/>
    <property type="match status" value="1"/>
</dbReference>
<dbReference type="Pfam" id="PF02775">
    <property type="entry name" value="TPP_enzyme_C"/>
    <property type="match status" value="1"/>
</dbReference>
<keyword evidence="2" id="KW-0786">Thiamine pyrophosphate</keyword>
<evidence type="ECO:0000256" key="1">
    <source>
        <dbReference type="ARBA" id="ARBA00007812"/>
    </source>
</evidence>